<organism evidence="3 4">
    <name type="scientific">Candidatus Woykebacteria bacterium RBG_19FT_COMBO_43_10</name>
    <dbReference type="NCBI Taxonomy" id="1802598"/>
    <lineage>
        <taxon>Bacteria</taxon>
        <taxon>Candidatus Woykeibacteriota</taxon>
    </lineage>
</organism>
<protein>
    <recommendedName>
        <fullName evidence="2">PEGA domain-containing protein</fullName>
    </recommendedName>
</protein>
<evidence type="ECO:0000259" key="2">
    <source>
        <dbReference type="Pfam" id="PF08308"/>
    </source>
</evidence>
<dbReference type="InterPro" id="IPR013229">
    <property type="entry name" value="PEGA"/>
</dbReference>
<keyword evidence="1" id="KW-0812">Transmembrane</keyword>
<sequence length="370" mass="40870">MKKLLGIIIFFVVVSLITIGIIFYARGYRPDFENGSIKSTGVVSIHSKPDNATVYVNGEEKGITNVDISNLKPGEYEIKIVKEGFSSWEKTVEVKKENVILIKALLFPTAPSLRALTFTGAINPLASPNGKLIIFSVRGDVEKSGIWALSTASGTLPSFFARDLTRLAADNEEITFSRGSYEFSPDGSELLVKLPQSDRYFLLSTTGKNDSPKEVTLDVAKIKMGWDDQKIKENETILKTLGDKAQFLADTLTNIQFSPDKTKFMGQKNNGVGFLYNSDPGPAPNQEPEIYNLPKGLDYLWYPDSEHVIIVETNSISIIDADGKNNVVVYTGDFDPDFVTPWSDGTRIVVSTNLNSTVNKLPNLYAVELF</sequence>
<feature type="transmembrane region" description="Helical" evidence="1">
    <location>
        <begin position="6"/>
        <end position="25"/>
    </location>
</feature>
<name>A0A1G1WG14_9BACT</name>
<accession>A0A1G1WG14</accession>
<comment type="caution">
    <text evidence="3">The sequence shown here is derived from an EMBL/GenBank/DDBJ whole genome shotgun (WGS) entry which is preliminary data.</text>
</comment>
<feature type="domain" description="PEGA" evidence="2">
    <location>
        <begin position="41"/>
        <end position="102"/>
    </location>
</feature>
<proteinExistence type="predicted"/>
<evidence type="ECO:0000313" key="4">
    <source>
        <dbReference type="Proteomes" id="UP000176645"/>
    </source>
</evidence>
<dbReference type="SUPFAM" id="SSF82171">
    <property type="entry name" value="DPP6 N-terminal domain-like"/>
    <property type="match status" value="1"/>
</dbReference>
<dbReference type="AlphaFoldDB" id="A0A1G1WG14"/>
<gene>
    <name evidence="3" type="ORF">A2Z42_04515</name>
</gene>
<reference evidence="3 4" key="1">
    <citation type="journal article" date="2016" name="Nat. Commun.">
        <title>Thousands of microbial genomes shed light on interconnected biogeochemical processes in an aquifer system.</title>
        <authorList>
            <person name="Anantharaman K."/>
            <person name="Brown C.T."/>
            <person name="Hug L.A."/>
            <person name="Sharon I."/>
            <person name="Castelle C.J."/>
            <person name="Probst A.J."/>
            <person name="Thomas B.C."/>
            <person name="Singh A."/>
            <person name="Wilkins M.J."/>
            <person name="Karaoz U."/>
            <person name="Brodie E.L."/>
            <person name="Williams K.H."/>
            <person name="Hubbard S.S."/>
            <person name="Banfield J.F."/>
        </authorList>
    </citation>
    <scope>NUCLEOTIDE SEQUENCE [LARGE SCALE GENOMIC DNA]</scope>
</reference>
<dbReference type="Pfam" id="PF08308">
    <property type="entry name" value="PEGA"/>
    <property type="match status" value="1"/>
</dbReference>
<dbReference type="Proteomes" id="UP000176645">
    <property type="component" value="Unassembled WGS sequence"/>
</dbReference>
<keyword evidence="1" id="KW-0472">Membrane</keyword>
<evidence type="ECO:0000313" key="3">
    <source>
        <dbReference type="EMBL" id="OGY26400.1"/>
    </source>
</evidence>
<keyword evidence="1" id="KW-1133">Transmembrane helix</keyword>
<evidence type="ECO:0000256" key="1">
    <source>
        <dbReference type="SAM" id="Phobius"/>
    </source>
</evidence>
<dbReference type="EMBL" id="MHCU01000070">
    <property type="protein sequence ID" value="OGY26400.1"/>
    <property type="molecule type" value="Genomic_DNA"/>
</dbReference>